<evidence type="ECO:0000256" key="5">
    <source>
        <dbReference type="ARBA" id="ARBA00023172"/>
    </source>
</evidence>
<sequence length="328" mass="38412">MREIDRQIEQFLTHCSMKQLSKKTLKAYNQTLYLLANYLEQVHSITSAEQVKAFHISAYIGYLQERGKYTVACSCNHTQQNYPERRTDYKRSISKTTINNYIRNMRVFFNFLVEFDYIERSPMRKIKQLKNARHSVDFITDSQFESIIGSLDMAKFHEYRDKVIIELLLDSGMRIGECLAIQMSDIDLLKNCIVLPWENTKGKKTRTVFFSNEVRKSLRLWIRHKDSFIESEYLFPSTHNRALSVNGFESNMRVYGNRAGVPNVSPKVFRNNFAKRFLLNGGDIFTLSKILGHSSVAITEAAYLDLTDDDLREQYQRFSPVANMRVRQ</sequence>
<dbReference type="PANTHER" id="PTHR30349:SF64">
    <property type="entry name" value="PROPHAGE INTEGRASE INTD-RELATED"/>
    <property type="match status" value="1"/>
</dbReference>
<evidence type="ECO:0000313" key="10">
    <source>
        <dbReference type="Proteomes" id="UP001298753"/>
    </source>
</evidence>
<comment type="caution">
    <text evidence="9">The sequence shown here is derived from an EMBL/GenBank/DDBJ whole genome shotgun (WGS) entry which is preliminary data.</text>
</comment>
<dbReference type="Proteomes" id="UP001298753">
    <property type="component" value="Unassembled WGS sequence"/>
</dbReference>
<dbReference type="CDD" id="cd00397">
    <property type="entry name" value="DNA_BRE_C"/>
    <property type="match status" value="1"/>
</dbReference>
<keyword evidence="5" id="KW-0233">DNA recombination</keyword>
<evidence type="ECO:0000259" key="7">
    <source>
        <dbReference type="PROSITE" id="PS51898"/>
    </source>
</evidence>
<dbReference type="Pfam" id="PF02899">
    <property type="entry name" value="Phage_int_SAM_1"/>
    <property type="match status" value="1"/>
</dbReference>
<dbReference type="InterPro" id="IPR010998">
    <property type="entry name" value="Integrase_recombinase_N"/>
</dbReference>
<dbReference type="InterPro" id="IPR013762">
    <property type="entry name" value="Integrase-like_cat_sf"/>
</dbReference>
<dbReference type="PROSITE" id="PS51900">
    <property type="entry name" value="CB"/>
    <property type="match status" value="1"/>
</dbReference>
<evidence type="ECO:0000259" key="8">
    <source>
        <dbReference type="PROSITE" id="PS51900"/>
    </source>
</evidence>
<dbReference type="GO" id="GO:0003677">
    <property type="term" value="F:DNA binding"/>
    <property type="evidence" value="ECO:0007669"/>
    <property type="project" value="UniProtKB-UniRule"/>
</dbReference>
<dbReference type="PROSITE" id="PS51898">
    <property type="entry name" value="TYR_RECOMBINASE"/>
    <property type="match status" value="1"/>
</dbReference>
<dbReference type="InterPro" id="IPR044068">
    <property type="entry name" value="CB"/>
</dbReference>
<proteinExistence type="inferred from homology"/>
<evidence type="ECO:0000256" key="2">
    <source>
        <dbReference type="ARBA" id="ARBA00008857"/>
    </source>
</evidence>
<accession>A0AAW4W1K2</accession>
<evidence type="ECO:0000256" key="3">
    <source>
        <dbReference type="ARBA" id="ARBA00022908"/>
    </source>
</evidence>
<dbReference type="AlphaFoldDB" id="A0AAW4W1K2"/>
<keyword evidence="10" id="KW-1185">Reference proteome</keyword>
<gene>
    <name evidence="9" type="ORF">LKD22_07045</name>
</gene>
<feature type="domain" description="Core-binding (CB)" evidence="8">
    <location>
        <begin position="2"/>
        <end position="113"/>
    </location>
</feature>
<dbReference type="PANTHER" id="PTHR30349">
    <property type="entry name" value="PHAGE INTEGRASE-RELATED"/>
    <property type="match status" value="1"/>
</dbReference>
<dbReference type="SUPFAM" id="SSF56349">
    <property type="entry name" value="DNA breaking-rejoining enzymes"/>
    <property type="match status" value="1"/>
</dbReference>
<dbReference type="EMBL" id="JAJEPX010000017">
    <property type="protein sequence ID" value="MCC2176883.1"/>
    <property type="molecule type" value="Genomic_DNA"/>
</dbReference>
<evidence type="ECO:0000256" key="6">
    <source>
        <dbReference type="PROSITE-ProRule" id="PRU01248"/>
    </source>
</evidence>
<dbReference type="GO" id="GO:0015074">
    <property type="term" value="P:DNA integration"/>
    <property type="evidence" value="ECO:0007669"/>
    <property type="project" value="UniProtKB-KW"/>
</dbReference>
<dbReference type="Gene3D" id="1.10.150.130">
    <property type="match status" value="1"/>
</dbReference>
<keyword evidence="3" id="KW-0229">DNA integration</keyword>
<reference evidence="9 10" key="1">
    <citation type="submission" date="2021-10" db="EMBL/GenBank/DDBJ databases">
        <title>Anaerobic single-cell dispensing facilitates the cultivation of human gut bacteria.</title>
        <authorList>
            <person name="Afrizal A."/>
        </authorList>
    </citation>
    <scope>NUCLEOTIDE SEQUENCE [LARGE SCALE GENOMIC DNA]</scope>
    <source>
        <strain evidence="9 10">CLA-AA-H270</strain>
    </source>
</reference>
<dbReference type="GO" id="GO:0006310">
    <property type="term" value="P:DNA recombination"/>
    <property type="evidence" value="ECO:0007669"/>
    <property type="project" value="UniProtKB-KW"/>
</dbReference>
<dbReference type="InterPro" id="IPR004107">
    <property type="entry name" value="Integrase_SAM-like_N"/>
</dbReference>
<evidence type="ECO:0000313" key="9">
    <source>
        <dbReference type="EMBL" id="MCC2176883.1"/>
    </source>
</evidence>
<dbReference type="GeneID" id="98660829"/>
<comment type="similarity">
    <text evidence="2">Belongs to the 'phage' integrase family.</text>
</comment>
<dbReference type="InterPro" id="IPR050090">
    <property type="entry name" value="Tyrosine_recombinase_XerCD"/>
</dbReference>
<organism evidence="9 10">
    <name type="scientific">Agathobaculum butyriciproducens</name>
    <dbReference type="NCBI Taxonomy" id="1628085"/>
    <lineage>
        <taxon>Bacteria</taxon>
        <taxon>Bacillati</taxon>
        <taxon>Bacillota</taxon>
        <taxon>Clostridia</taxon>
        <taxon>Eubacteriales</taxon>
        <taxon>Butyricicoccaceae</taxon>
        <taxon>Agathobaculum</taxon>
    </lineage>
</organism>
<feature type="domain" description="Tyr recombinase" evidence="7">
    <location>
        <begin position="134"/>
        <end position="316"/>
    </location>
</feature>
<comment type="function">
    <text evidence="1">Site-specific tyrosine recombinase, which acts by catalyzing the cutting and rejoining of the recombining DNA molecules.</text>
</comment>
<dbReference type="Gene3D" id="1.10.443.10">
    <property type="entry name" value="Intergrase catalytic core"/>
    <property type="match status" value="1"/>
</dbReference>
<evidence type="ECO:0000256" key="4">
    <source>
        <dbReference type="ARBA" id="ARBA00023125"/>
    </source>
</evidence>
<dbReference type="RefSeq" id="WP_227600667.1">
    <property type="nucleotide sequence ID" value="NZ_DBGBNA010000146.1"/>
</dbReference>
<name>A0AAW4W1K2_9FIRM</name>
<dbReference type="Pfam" id="PF00589">
    <property type="entry name" value="Phage_integrase"/>
    <property type="match status" value="1"/>
</dbReference>
<dbReference type="InterPro" id="IPR011010">
    <property type="entry name" value="DNA_brk_join_enz"/>
</dbReference>
<dbReference type="InterPro" id="IPR002104">
    <property type="entry name" value="Integrase_catalytic"/>
</dbReference>
<protein>
    <submittedName>
        <fullName evidence="9">Tyrosine-type recombinase/integrase</fullName>
    </submittedName>
</protein>
<evidence type="ECO:0000256" key="1">
    <source>
        <dbReference type="ARBA" id="ARBA00003283"/>
    </source>
</evidence>
<keyword evidence="4 6" id="KW-0238">DNA-binding</keyword>